<dbReference type="Proteomes" id="UP000298327">
    <property type="component" value="Unassembled WGS sequence"/>
</dbReference>
<dbReference type="Pfam" id="PF18718">
    <property type="entry name" value="CxC5"/>
    <property type="match status" value="1"/>
</dbReference>
<evidence type="ECO:0000313" key="2">
    <source>
        <dbReference type="EMBL" id="TFY71904.1"/>
    </source>
</evidence>
<dbReference type="OrthoDB" id="2639189at2759"/>
<evidence type="ECO:0000313" key="3">
    <source>
        <dbReference type="Proteomes" id="UP000298327"/>
    </source>
</evidence>
<comment type="caution">
    <text evidence="2">The sequence shown here is derived from an EMBL/GenBank/DDBJ whole genome shotgun (WGS) entry which is preliminary data.</text>
</comment>
<proteinExistence type="predicted"/>
<accession>A0A4Y9ZBQ5</accession>
<organism evidence="2 3">
    <name type="scientific">Dentipellis fragilis</name>
    <dbReference type="NCBI Taxonomy" id="205917"/>
    <lineage>
        <taxon>Eukaryota</taxon>
        <taxon>Fungi</taxon>
        <taxon>Dikarya</taxon>
        <taxon>Basidiomycota</taxon>
        <taxon>Agaricomycotina</taxon>
        <taxon>Agaricomycetes</taxon>
        <taxon>Russulales</taxon>
        <taxon>Hericiaceae</taxon>
        <taxon>Dentipellis</taxon>
    </lineage>
</organism>
<keyword evidence="3" id="KW-1185">Reference proteome</keyword>
<sequence length="302" mass="34651">MTTDLQQLLEFASLNPGILSVTLSQMALFHQLASLHRRDIILTLHARTNINEPPTHLSPSLNLFLSGACELTPDETRLCWLLLRHKIWDTSDVQASDPAQLRSIHRIHGDPIGLTYTALYPPNLFCYTPGCRRSQILITKAMQRKAVIYTLSDGVVPTYHIHMYCEHCKTGYHNNFYVRNGRRFYYTNPVPEYLQVGTHHFAERRLVKLWTAQLLYSRTSAFHCAQIYNYALKNSPSMDPDWGVSPTVRCEEVSDAFTLLSLLEDCEHRNTVLEVAHTGLQKDRFTAAVQARDEYFEQLLGI</sequence>
<dbReference type="AlphaFoldDB" id="A0A4Y9ZBQ5"/>
<dbReference type="InterPro" id="IPR041539">
    <property type="entry name" value="CxC5"/>
</dbReference>
<reference evidence="2 3" key="1">
    <citation type="submission" date="2019-02" db="EMBL/GenBank/DDBJ databases">
        <title>Genome sequencing of the rare red list fungi Dentipellis fragilis.</title>
        <authorList>
            <person name="Buettner E."/>
            <person name="Kellner H."/>
        </authorList>
    </citation>
    <scope>NUCLEOTIDE SEQUENCE [LARGE SCALE GENOMIC DNA]</scope>
    <source>
        <strain evidence="2 3">DSM 105465</strain>
    </source>
</reference>
<protein>
    <recommendedName>
        <fullName evidence="1">CxC5 like cysteine cluster associated with KDZ domain-containing protein</fullName>
    </recommendedName>
</protein>
<feature type="domain" description="CxC5 like cysteine cluster associated with KDZ" evidence="1">
    <location>
        <begin position="116"/>
        <end position="231"/>
    </location>
</feature>
<gene>
    <name evidence="2" type="ORF">EVG20_g1111</name>
</gene>
<name>A0A4Y9ZBQ5_9AGAM</name>
<evidence type="ECO:0000259" key="1">
    <source>
        <dbReference type="Pfam" id="PF18718"/>
    </source>
</evidence>
<dbReference type="EMBL" id="SEOQ01000032">
    <property type="protein sequence ID" value="TFY71904.1"/>
    <property type="molecule type" value="Genomic_DNA"/>
</dbReference>